<dbReference type="EMBL" id="PCXU01000007">
    <property type="protein sequence ID" value="PIR43866.1"/>
    <property type="molecule type" value="Genomic_DNA"/>
</dbReference>
<comment type="caution">
    <text evidence="3">The sequence shown here is derived from an EMBL/GenBank/DDBJ whole genome shotgun (WGS) entry which is preliminary data.</text>
</comment>
<name>A0A2H0RBX1_UNCKA</name>
<dbReference type="SUPFAM" id="SSF82771">
    <property type="entry name" value="GIY-YIG endonuclease"/>
    <property type="match status" value="1"/>
</dbReference>
<gene>
    <name evidence="3" type="ORF">COV24_00460</name>
</gene>
<organism evidence="3 4">
    <name type="scientific">candidate division WWE3 bacterium CG10_big_fil_rev_8_21_14_0_10_32_10</name>
    <dbReference type="NCBI Taxonomy" id="1975090"/>
    <lineage>
        <taxon>Bacteria</taxon>
        <taxon>Katanobacteria</taxon>
    </lineage>
</organism>
<comment type="similarity">
    <text evidence="1">Belongs to the UPF0213 family.</text>
</comment>
<proteinExistence type="inferred from homology"/>
<accession>A0A2H0RBX1</accession>
<reference evidence="3 4" key="1">
    <citation type="submission" date="2017-09" db="EMBL/GenBank/DDBJ databases">
        <title>Depth-based differentiation of microbial function through sediment-hosted aquifers and enrichment of novel symbionts in the deep terrestrial subsurface.</title>
        <authorList>
            <person name="Probst A.J."/>
            <person name="Ladd B."/>
            <person name="Jarett J.K."/>
            <person name="Geller-Mcgrath D.E."/>
            <person name="Sieber C.M."/>
            <person name="Emerson J.B."/>
            <person name="Anantharaman K."/>
            <person name="Thomas B.C."/>
            <person name="Malmstrom R."/>
            <person name="Stieglmeier M."/>
            <person name="Klingl A."/>
            <person name="Woyke T."/>
            <person name="Ryan C.M."/>
            <person name="Banfield J.F."/>
        </authorList>
    </citation>
    <scope>NUCLEOTIDE SEQUENCE [LARGE SCALE GENOMIC DNA]</scope>
    <source>
        <strain evidence="3">CG10_big_fil_rev_8_21_14_0_10_32_10</strain>
    </source>
</reference>
<dbReference type="Proteomes" id="UP000230214">
    <property type="component" value="Unassembled WGS sequence"/>
</dbReference>
<dbReference type="InterPro" id="IPR050190">
    <property type="entry name" value="UPF0213_domain"/>
</dbReference>
<dbReference type="CDD" id="cd10449">
    <property type="entry name" value="GIY-YIG_SLX1_like"/>
    <property type="match status" value="1"/>
</dbReference>
<evidence type="ECO:0000259" key="2">
    <source>
        <dbReference type="PROSITE" id="PS50164"/>
    </source>
</evidence>
<sequence>MFFVYILHSKKIDKYYVGSSKDPQKRLIYHNKGKSGSKHAFTKKALDWKIVYKKNFSSKKNAMTYEKYIKKQKSRSFIIKLINNQ</sequence>
<dbReference type="PANTHER" id="PTHR34477">
    <property type="entry name" value="UPF0213 PROTEIN YHBQ"/>
    <property type="match status" value="1"/>
</dbReference>
<dbReference type="InterPro" id="IPR035901">
    <property type="entry name" value="GIY-YIG_endonuc_sf"/>
</dbReference>
<dbReference type="Pfam" id="PF01541">
    <property type="entry name" value="GIY-YIG"/>
    <property type="match status" value="1"/>
</dbReference>
<dbReference type="InterPro" id="IPR000305">
    <property type="entry name" value="GIY-YIG_endonuc"/>
</dbReference>
<dbReference type="AlphaFoldDB" id="A0A2H0RBX1"/>
<evidence type="ECO:0000313" key="4">
    <source>
        <dbReference type="Proteomes" id="UP000230214"/>
    </source>
</evidence>
<dbReference type="PANTHER" id="PTHR34477:SF1">
    <property type="entry name" value="UPF0213 PROTEIN YHBQ"/>
    <property type="match status" value="1"/>
</dbReference>
<dbReference type="PROSITE" id="PS50164">
    <property type="entry name" value="GIY_YIG"/>
    <property type="match status" value="1"/>
</dbReference>
<evidence type="ECO:0000313" key="3">
    <source>
        <dbReference type="EMBL" id="PIR43866.1"/>
    </source>
</evidence>
<dbReference type="Gene3D" id="3.40.1440.10">
    <property type="entry name" value="GIY-YIG endonuclease"/>
    <property type="match status" value="1"/>
</dbReference>
<feature type="domain" description="GIY-YIG" evidence="2">
    <location>
        <begin position="1"/>
        <end position="80"/>
    </location>
</feature>
<protein>
    <recommendedName>
        <fullName evidence="2">GIY-YIG domain-containing protein</fullName>
    </recommendedName>
</protein>
<evidence type="ECO:0000256" key="1">
    <source>
        <dbReference type="ARBA" id="ARBA00007435"/>
    </source>
</evidence>